<reference evidence="12" key="2">
    <citation type="submission" date="2022-08" db="UniProtKB">
        <authorList>
            <consortium name="EnsemblMetazoa"/>
        </authorList>
    </citation>
    <scope>IDENTIFICATION</scope>
    <source>
        <strain evidence="12">STECLA/ALBI9_A</strain>
    </source>
</reference>
<keyword evidence="6" id="KW-0969">Cilium</keyword>
<evidence type="ECO:0000313" key="12">
    <source>
        <dbReference type="EnsemblMetazoa" id="AALB008589-PA"/>
    </source>
</evidence>
<organism evidence="12 13">
    <name type="scientific">Anopheles albimanus</name>
    <name type="common">New world malaria mosquito</name>
    <dbReference type="NCBI Taxonomy" id="7167"/>
    <lineage>
        <taxon>Eukaryota</taxon>
        <taxon>Metazoa</taxon>
        <taxon>Ecdysozoa</taxon>
        <taxon>Arthropoda</taxon>
        <taxon>Hexapoda</taxon>
        <taxon>Insecta</taxon>
        <taxon>Pterygota</taxon>
        <taxon>Neoptera</taxon>
        <taxon>Endopterygota</taxon>
        <taxon>Diptera</taxon>
        <taxon>Nematocera</taxon>
        <taxon>Culicoidea</taxon>
        <taxon>Culicidae</taxon>
        <taxon>Anophelinae</taxon>
        <taxon>Anopheles</taxon>
    </lineage>
</organism>
<keyword evidence="13" id="KW-1185">Reference proteome</keyword>
<dbReference type="EnsemblMetazoa" id="AALB008589-RA">
    <property type="protein sequence ID" value="AALB008589-PA"/>
    <property type="gene ID" value="AALB008589"/>
</dbReference>
<sequence length="381" mass="46218">MLNSLFINHQDQKEALAIERRRRFEESRKQRIFNARRRIIGVDTDALGYQVQEKQEAVQAEAEQARKLAEEVRRQEQVLLLKQREQRQERIRQEDELNRYRATHQRPEQSRDFDLFDPDGLKKELPARTGDDDPRLSVSGAQLFDGEDLQERHRRRVQCEQQRSWLEQQIREKRQAEIDRREAERFLEETLMSREARVHQLNAQERYAREKIQEAVNEFNRRLMHEQDQQRRQKEREEQEDNLAEIYNHLTSDLLTENPDAAKSSFGPNRVITAQYKGMSPEELEQIRQQQEQQLEELNRRRQEETNMRESWDRLANDFDRAVTMKERELMRRRHALAEQIRHENHQLALDQQRKLAHLDQVVYQNRPTQAYFDQFNTCTR</sequence>
<feature type="coiled-coil region" evidence="10">
    <location>
        <begin position="166"/>
        <end position="240"/>
    </location>
</feature>
<reference evidence="12 13" key="1">
    <citation type="journal article" date="2017" name="G3 (Bethesda)">
        <title>The Physical Genome Mapping of Anopheles albimanus Corrected Scaffold Misassemblies and Identified Interarm Rearrangements in Genus Anopheles.</title>
        <authorList>
            <person name="Artemov G.N."/>
            <person name="Peery A.N."/>
            <person name="Jiang X."/>
            <person name="Tu Z."/>
            <person name="Stegniy V.N."/>
            <person name="Sharakhova M.V."/>
            <person name="Sharakhov I.V."/>
        </authorList>
    </citation>
    <scope>NUCLEOTIDE SEQUENCE [LARGE SCALE GENOMIC DNA]</scope>
    <source>
        <strain evidence="12 13">ALBI9_A</strain>
    </source>
</reference>
<dbReference type="Proteomes" id="UP000069272">
    <property type="component" value="Chromosome 2R"/>
</dbReference>
<dbReference type="KEGG" id="aali:118456718"/>
<evidence type="ECO:0000256" key="10">
    <source>
        <dbReference type="SAM" id="Coils"/>
    </source>
</evidence>
<keyword evidence="7" id="KW-0206">Cytoskeleton</keyword>
<evidence type="ECO:0000313" key="13">
    <source>
        <dbReference type="Proteomes" id="UP000069272"/>
    </source>
</evidence>
<evidence type="ECO:0000256" key="7">
    <source>
        <dbReference type="ARBA" id="ARBA00023212"/>
    </source>
</evidence>
<dbReference type="VEuPathDB" id="VectorBase:AALB008589"/>
<evidence type="ECO:0000256" key="4">
    <source>
        <dbReference type="ARBA" id="ARBA00022846"/>
    </source>
</evidence>
<keyword evidence="3" id="KW-0963">Cytoplasm</keyword>
<protein>
    <submittedName>
        <fullName evidence="12">Uncharacterized protein</fullName>
    </submittedName>
</protein>
<dbReference type="GeneID" id="118456718"/>
<feature type="region of interest" description="Disordered" evidence="11">
    <location>
        <begin position="96"/>
        <end position="135"/>
    </location>
</feature>
<feature type="coiled-coil region" evidence="10">
    <location>
        <begin position="281"/>
        <end position="315"/>
    </location>
</feature>
<evidence type="ECO:0000256" key="9">
    <source>
        <dbReference type="ARBA" id="ARBA00046435"/>
    </source>
</evidence>
<comment type="subcellular location">
    <subcellularLocation>
        <location evidence="1">Cytoplasm</location>
        <location evidence="1">Cytoskeleton</location>
        <location evidence="1">Flagellum axoneme</location>
    </subcellularLocation>
</comment>
<evidence type="ECO:0000256" key="11">
    <source>
        <dbReference type="SAM" id="MobiDB-lite"/>
    </source>
</evidence>
<dbReference type="PANTHER" id="PTHR14517">
    <property type="entry name" value="RIB43A-RELATED"/>
    <property type="match status" value="1"/>
</dbReference>
<evidence type="ECO:0000256" key="1">
    <source>
        <dbReference type="ARBA" id="ARBA00004611"/>
    </source>
</evidence>
<dbReference type="AlphaFoldDB" id="A0A182FPX0"/>
<proteinExistence type="inferred from homology"/>
<evidence type="ECO:0000256" key="5">
    <source>
        <dbReference type="ARBA" id="ARBA00023054"/>
    </source>
</evidence>
<evidence type="ECO:0000256" key="2">
    <source>
        <dbReference type="ARBA" id="ARBA00006875"/>
    </source>
</evidence>
<comment type="subunit">
    <text evidence="9">Microtubule inner protein component of sperm flagellar doublet microtubules.</text>
</comment>
<dbReference type="OrthoDB" id="429119at2759"/>
<keyword evidence="4" id="KW-0282">Flagellum</keyword>
<dbReference type="STRING" id="7167.A0A182FPX0"/>
<dbReference type="RefSeq" id="XP_035773648.1">
    <property type="nucleotide sequence ID" value="XM_035917755.1"/>
</dbReference>
<evidence type="ECO:0000256" key="8">
    <source>
        <dbReference type="ARBA" id="ARBA00023273"/>
    </source>
</evidence>
<evidence type="ECO:0000256" key="6">
    <source>
        <dbReference type="ARBA" id="ARBA00023069"/>
    </source>
</evidence>
<dbReference type="VEuPathDB" id="VectorBase:AALB20_033604"/>
<comment type="similarity">
    <text evidence="2">Belongs to the RIB43A family.</text>
</comment>
<dbReference type="PANTHER" id="PTHR14517:SF6">
    <property type="entry name" value="RE41410P"/>
    <property type="match status" value="1"/>
</dbReference>
<accession>A0A182FPX0</accession>
<keyword evidence="8" id="KW-0966">Cell projection</keyword>
<name>A0A182FPX0_ANOAL</name>
<keyword evidence="5 10" id="KW-0175">Coiled coil</keyword>
<evidence type="ECO:0000256" key="3">
    <source>
        <dbReference type="ARBA" id="ARBA00022490"/>
    </source>
</evidence>
<dbReference type="InterPro" id="IPR008805">
    <property type="entry name" value="RIB43A"/>
</dbReference>
<dbReference type="Pfam" id="PF05914">
    <property type="entry name" value="RIB43A"/>
    <property type="match status" value="1"/>
</dbReference>